<evidence type="ECO:0000256" key="2">
    <source>
        <dbReference type="ARBA" id="ARBA00022475"/>
    </source>
</evidence>
<comment type="subcellular location">
    <subcellularLocation>
        <location evidence="1">Cell membrane</location>
        <topology evidence="1">Multi-pass membrane protein</topology>
    </subcellularLocation>
</comment>
<dbReference type="PANTHER" id="PTHR30294">
    <property type="entry name" value="MEMBRANE COMPONENT OF ABC TRANSPORTER YHHJ-RELATED"/>
    <property type="match status" value="1"/>
</dbReference>
<evidence type="ECO:0000259" key="7">
    <source>
        <dbReference type="Pfam" id="PF12698"/>
    </source>
</evidence>
<evidence type="ECO:0000256" key="6">
    <source>
        <dbReference type="SAM" id="Phobius"/>
    </source>
</evidence>
<protein>
    <submittedName>
        <fullName evidence="8">ABC transporter permease</fullName>
    </submittedName>
</protein>
<dbReference type="KEGG" id="pprt:ET464_18470"/>
<reference evidence="8 9" key="1">
    <citation type="submission" date="2019-01" db="EMBL/GenBank/DDBJ databases">
        <title>Genome sequencing of strain FW100M-2.</title>
        <authorList>
            <person name="Heo J."/>
            <person name="Kim S.-J."/>
            <person name="Kim J.-S."/>
            <person name="Hong S.-B."/>
            <person name="Kwon S.-W."/>
        </authorList>
    </citation>
    <scope>NUCLEOTIDE SEQUENCE [LARGE SCALE GENOMIC DNA]</scope>
    <source>
        <strain evidence="8 9">FW100M-2</strain>
    </source>
</reference>
<feature type="transmembrane region" description="Helical" evidence="6">
    <location>
        <begin position="337"/>
        <end position="356"/>
    </location>
</feature>
<evidence type="ECO:0000313" key="8">
    <source>
        <dbReference type="EMBL" id="QAY68055.1"/>
    </source>
</evidence>
<feature type="transmembrane region" description="Helical" evidence="6">
    <location>
        <begin position="20"/>
        <end position="42"/>
    </location>
</feature>
<keyword evidence="4 6" id="KW-1133">Transmembrane helix</keyword>
<dbReference type="GO" id="GO:0140359">
    <property type="term" value="F:ABC-type transporter activity"/>
    <property type="evidence" value="ECO:0007669"/>
    <property type="project" value="InterPro"/>
</dbReference>
<evidence type="ECO:0000313" key="9">
    <source>
        <dbReference type="Proteomes" id="UP000293568"/>
    </source>
</evidence>
<organism evidence="8 9">
    <name type="scientific">Paenibacillus protaetiae</name>
    <dbReference type="NCBI Taxonomy" id="2509456"/>
    <lineage>
        <taxon>Bacteria</taxon>
        <taxon>Bacillati</taxon>
        <taxon>Bacillota</taxon>
        <taxon>Bacilli</taxon>
        <taxon>Bacillales</taxon>
        <taxon>Paenibacillaceae</taxon>
        <taxon>Paenibacillus</taxon>
    </lineage>
</organism>
<keyword evidence="3 6" id="KW-0812">Transmembrane</keyword>
<dbReference type="RefSeq" id="WP_129443455.1">
    <property type="nucleotide sequence ID" value="NZ_CP035492.1"/>
</dbReference>
<dbReference type="InterPro" id="IPR013525">
    <property type="entry name" value="ABC2_TM"/>
</dbReference>
<dbReference type="Pfam" id="PF12698">
    <property type="entry name" value="ABC2_membrane_3"/>
    <property type="match status" value="1"/>
</dbReference>
<evidence type="ECO:0000256" key="4">
    <source>
        <dbReference type="ARBA" id="ARBA00022989"/>
    </source>
</evidence>
<dbReference type="OrthoDB" id="9768837at2"/>
<evidence type="ECO:0000256" key="1">
    <source>
        <dbReference type="ARBA" id="ARBA00004651"/>
    </source>
</evidence>
<evidence type="ECO:0000256" key="3">
    <source>
        <dbReference type="ARBA" id="ARBA00022692"/>
    </source>
</evidence>
<keyword evidence="5 6" id="KW-0472">Membrane</keyword>
<gene>
    <name evidence="8" type="ORF">ET464_18470</name>
</gene>
<dbReference type="InterPro" id="IPR051449">
    <property type="entry name" value="ABC-2_transporter_component"/>
</dbReference>
<keyword evidence="2" id="KW-1003">Cell membrane</keyword>
<feature type="domain" description="ABC-2 type transporter transmembrane" evidence="7">
    <location>
        <begin position="19"/>
        <end position="411"/>
    </location>
</feature>
<name>A0A4P6EZ60_9BACL</name>
<evidence type="ECO:0000256" key="5">
    <source>
        <dbReference type="ARBA" id="ARBA00023136"/>
    </source>
</evidence>
<feature type="transmembrane region" description="Helical" evidence="6">
    <location>
        <begin position="362"/>
        <end position="380"/>
    </location>
</feature>
<dbReference type="PANTHER" id="PTHR30294:SF29">
    <property type="entry name" value="MULTIDRUG ABC TRANSPORTER PERMEASE YBHS-RELATED"/>
    <property type="match status" value="1"/>
</dbReference>
<dbReference type="AlphaFoldDB" id="A0A4P6EZ60"/>
<sequence>MNSFWTVVGFTIRSKLRGKAFLITTLIMVIILCIGSNLPSIISLFDKDGPGKATAIGYIQAEQGNAAEGAAIAKQLQAYYESQAVPDIKLIGYPDAGSPEQNEAELKQAIVDKKIKGYLTFGEKTANGLPAVSYNSEKLMAGSVSTSLASALQVVNVNRILQDSGISEQQKALLFTPVEVESVKIKAGSGVGKGDDKTPEEQGVDIGLATVISLMLFMGIMITGQMIASEITSEKSSRVMELLVTSVAPLKQMFGKIIGMCIIGLGQIVLYGIVIGINLSLPNNQNALQDMNLNLNKVDPLLFMYAIIYYLLGYFLYATLYAAIGSTVSRTEDLGQAVMPITMVSLVSFYISSFSASTPDSMLVTVASYVPFSAPYVMMLRIALVDPPVWEVLVSIAIMVVFILAAGWISAKIYRTGVLMYGKRPSIKEIRKAMKAFKV</sequence>
<feature type="transmembrane region" description="Helical" evidence="6">
    <location>
        <begin position="392"/>
        <end position="411"/>
    </location>
</feature>
<dbReference type="EMBL" id="CP035492">
    <property type="protein sequence ID" value="QAY68055.1"/>
    <property type="molecule type" value="Genomic_DNA"/>
</dbReference>
<feature type="transmembrane region" description="Helical" evidence="6">
    <location>
        <begin position="301"/>
        <end position="325"/>
    </location>
</feature>
<accession>A0A4P6EZ60</accession>
<proteinExistence type="predicted"/>
<dbReference type="GO" id="GO:0005886">
    <property type="term" value="C:plasma membrane"/>
    <property type="evidence" value="ECO:0007669"/>
    <property type="project" value="UniProtKB-SubCell"/>
</dbReference>
<keyword evidence="9" id="KW-1185">Reference proteome</keyword>
<feature type="transmembrane region" description="Helical" evidence="6">
    <location>
        <begin position="257"/>
        <end position="281"/>
    </location>
</feature>
<dbReference type="Proteomes" id="UP000293568">
    <property type="component" value="Chromosome"/>
</dbReference>
<feature type="transmembrane region" description="Helical" evidence="6">
    <location>
        <begin position="206"/>
        <end position="228"/>
    </location>
</feature>